<accession>A0ACB8QXG6</accession>
<organism evidence="1 2">
    <name type="scientific">Vararia minispora EC-137</name>
    <dbReference type="NCBI Taxonomy" id="1314806"/>
    <lineage>
        <taxon>Eukaryota</taxon>
        <taxon>Fungi</taxon>
        <taxon>Dikarya</taxon>
        <taxon>Basidiomycota</taxon>
        <taxon>Agaricomycotina</taxon>
        <taxon>Agaricomycetes</taxon>
        <taxon>Russulales</taxon>
        <taxon>Lachnocladiaceae</taxon>
        <taxon>Vararia</taxon>
    </lineage>
</organism>
<dbReference type="Proteomes" id="UP000814128">
    <property type="component" value="Unassembled WGS sequence"/>
</dbReference>
<reference evidence="1" key="2">
    <citation type="journal article" date="2022" name="New Phytol.">
        <title>Evolutionary transition to the ectomycorrhizal habit in the genomes of a hyperdiverse lineage of mushroom-forming fungi.</title>
        <authorList>
            <person name="Looney B."/>
            <person name="Miyauchi S."/>
            <person name="Morin E."/>
            <person name="Drula E."/>
            <person name="Courty P.E."/>
            <person name="Kohler A."/>
            <person name="Kuo A."/>
            <person name="LaButti K."/>
            <person name="Pangilinan J."/>
            <person name="Lipzen A."/>
            <person name="Riley R."/>
            <person name="Andreopoulos W."/>
            <person name="He G."/>
            <person name="Johnson J."/>
            <person name="Nolan M."/>
            <person name="Tritt A."/>
            <person name="Barry K.W."/>
            <person name="Grigoriev I.V."/>
            <person name="Nagy L.G."/>
            <person name="Hibbett D."/>
            <person name="Henrissat B."/>
            <person name="Matheny P.B."/>
            <person name="Labbe J."/>
            <person name="Martin F.M."/>
        </authorList>
    </citation>
    <scope>NUCLEOTIDE SEQUENCE</scope>
    <source>
        <strain evidence="1">EC-137</strain>
    </source>
</reference>
<sequence length="809" mass="87196">MAILSRPWIILTTALAFTRENAALRSACSFPLLPFPPSAADIASFISSRFDVIVIVDIAFDQGGGTAGLAVASRLAENPDVTIGVLEAGRFHLNDPIIDIPRFSGRGAGNPDYDWAFTTTPQANADDRNFSITRGKVLGGSSGLNLMVWGRASTPEYDAWEQLGSPDWSFQSLLPFFKRSENISGVSNPYPGISNPAQRPPAIFNGFTGPVQAGHNSFYPQIVFAFAETLNNTGVGPVAFPQDGNAKGTANVDLSVGHATGMRSYAAKAYYCNQPAKRNLKILTGVQLVATGVWFSAGSQIHLIRAKKQVVLSAGTVLTPQILELSGIGNRSILSHYGIPVLLDLPQVGENLQASIMRLICQTRELIIIQEHLYSFSEYQLASGQVTYDLLQSNQTFAMEQLALYNATGTGFWANPDSTAAFVTLPGLVNTTRQAQLLALLDEEIGAARAGTLTKAQLQMQRGYFVSNDIPAVELFQWSMAFANNAPPNTSFITVLAGIMHPVSRGSVHIVSSDPLAKPALDPGFLTSKFDQQLLVDVMRLATGLGNVSPLHDKVAAIASPPSASLSDADLLAYIKQTCANGGHLIGTAPMSPQELGGVVDHTLKVYGTRNLRVVDASIIPLHIAAHTQATAAEMIAADLQQIDASMDAHCDSKHRYPIGLATGINSSTSTTAPLSKLEIITRTSDTIAPWKPIGRFRRRSCTSALLRGPRKEYAVPGKTTTRQSQISTGKREACTANTERDDSSSGIDGARTWRYIVKVRSKYKRRDSVRLLEMLFAITSFASEDALFDVSQQGDVESTGDVREPRKR</sequence>
<reference evidence="1" key="1">
    <citation type="submission" date="2021-02" db="EMBL/GenBank/DDBJ databases">
        <authorList>
            <consortium name="DOE Joint Genome Institute"/>
            <person name="Ahrendt S."/>
            <person name="Looney B.P."/>
            <person name="Miyauchi S."/>
            <person name="Morin E."/>
            <person name="Drula E."/>
            <person name="Courty P.E."/>
            <person name="Chicoki N."/>
            <person name="Fauchery L."/>
            <person name="Kohler A."/>
            <person name="Kuo A."/>
            <person name="Labutti K."/>
            <person name="Pangilinan J."/>
            <person name="Lipzen A."/>
            <person name="Riley R."/>
            <person name="Andreopoulos W."/>
            <person name="He G."/>
            <person name="Johnson J."/>
            <person name="Barry K.W."/>
            <person name="Grigoriev I.V."/>
            <person name="Nagy L."/>
            <person name="Hibbett D."/>
            <person name="Henrissat B."/>
            <person name="Matheny P.B."/>
            <person name="Labbe J."/>
            <person name="Martin F."/>
        </authorList>
    </citation>
    <scope>NUCLEOTIDE SEQUENCE</scope>
    <source>
        <strain evidence="1">EC-137</strain>
    </source>
</reference>
<evidence type="ECO:0000313" key="1">
    <source>
        <dbReference type="EMBL" id="KAI0036393.1"/>
    </source>
</evidence>
<evidence type="ECO:0000313" key="2">
    <source>
        <dbReference type="Proteomes" id="UP000814128"/>
    </source>
</evidence>
<protein>
    <submittedName>
        <fullName evidence="1">Uncharacterized protein</fullName>
    </submittedName>
</protein>
<gene>
    <name evidence="1" type="ORF">K488DRAFT_67716</name>
</gene>
<proteinExistence type="predicted"/>
<dbReference type="EMBL" id="MU273472">
    <property type="protein sequence ID" value="KAI0036393.1"/>
    <property type="molecule type" value="Genomic_DNA"/>
</dbReference>
<keyword evidence="2" id="KW-1185">Reference proteome</keyword>
<name>A0ACB8QXG6_9AGAM</name>
<comment type="caution">
    <text evidence="1">The sequence shown here is derived from an EMBL/GenBank/DDBJ whole genome shotgun (WGS) entry which is preliminary data.</text>
</comment>